<dbReference type="GO" id="GO:0009252">
    <property type="term" value="P:peptidoglycan biosynthetic process"/>
    <property type="evidence" value="ECO:0007669"/>
    <property type="project" value="UniProtKB-UniRule"/>
</dbReference>
<feature type="chain" id="PRO_5006847693" description="Glutamate racemase" evidence="8">
    <location>
        <begin position="17"/>
        <end position="283"/>
    </location>
</feature>
<dbReference type="HAMAP" id="MF_00258">
    <property type="entry name" value="Glu_racemase"/>
    <property type="match status" value="1"/>
</dbReference>
<dbReference type="PANTHER" id="PTHR21198:SF2">
    <property type="entry name" value="GLUTAMATE RACEMASE"/>
    <property type="match status" value="1"/>
</dbReference>
<keyword evidence="6 7" id="KW-0961">Cell wall biogenesis/degradation</keyword>
<feature type="binding site" evidence="7">
    <location>
        <begin position="88"/>
        <end position="89"/>
    </location>
    <ligand>
        <name>substrate</name>
    </ligand>
</feature>
<dbReference type="NCBIfam" id="TIGR00067">
    <property type="entry name" value="glut_race"/>
    <property type="match status" value="1"/>
</dbReference>
<feature type="active site" description="Proton donor/acceptor" evidence="7">
    <location>
        <position position="87"/>
    </location>
</feature>
<comment type="catalytic activity">
    <reaction evidence="1 7">
        <text>L-glutamate = D-glutamate</text>
        <dbReference type="Rhea" id="RHEA:12813"/>
        <dbReference type="ChEBI" id="CHEBI:29985"/>
        <dbReference type="ChEBI" id="CHEBI:29986"/>
        <dbReference type="EC" id="5.1.1.3"/>
    </reaction>
</comment>
<evidence type="ECO:0000313" key="9">
    <source>
        <dbReference type="EMBL" id="ALW85801.1"/>
    </source>
</evidence>
<evidence type="ECO:0000256" key="5">
    <source>
        <dbReference type="ARBA" id="ARBA00023235"/>
    </source>
</evidence>
<proteinExistence type="inferred from homology"/>
<dbReference type="Proteomes" id="UP000059542">
    <property type="component" value="Chromosome"/>
</dbReference>
<name>A0A0U4CCA9_9BACT</name>
<accession>A0A0U4CCA9</accession>
<dbReference type="GO" id="GO:0008881">
    <property type="term" value="F:glutamate racemase activity"/>
    <property type="evidence" value="ECO:0007669"/>
    <property type="project" value="UniProtKB-UniRule"/>
</dbReference>
<dbReference type="InterPro" id="IPR001920">
    <property type="entry name" value="Asp/Glu_race"/>
</dbReference>
<feature type="binding site" evidence="7">
    <location>
        <begin position="56"/>
        <end position="57"/>
    </location>
    <ligand>
        <name>substrate</name>
    </ligand>
</feature>
<dbReference type="AlphaFoldDB" id="A0A0U4CCA9"/>
<organism evidence="9 10">
    <name type="scientific">Hymenobacter sedentarius</name>
    <dbReference type="NCBI Taxonomy" id="1411621"/>
    <lineage>
        <taxon>Bacteria</taxon>
        <taxon>Pseudomonadati</taxon>
        <taxon>Bacteroidota</taxon>
        <taxon>Cytophagia</taxon>
        <taxon>Cytophagales</taxon>
        <taxon>Hymenobacteraceae</taxon>
        <taxon>Hymenobacter</taxon>
    </lineage>
</organism>
<comment type="pathway">
    <text evidence="7">Cell wall biogenesis; peptidoglycan biosynthesis.</text>
</comment>
<dbReference type="SUPFAM" id="SSF53681">
    <property type="entry name" value="Aspartate/glutamate racemase"/>
    <property type="match status" value="2"/>
</dbReference>
<keyword evidence="3 7" id="KW-0133">Cell shape</keyword>
<evidence type="ECO:0000256" key="3">
    <source>
        <dbReference type="ARBA" id="ARBA00022960"/>
    </source>
</evidence>
<evidence type="ECO:0000256" key="6">
    <source>
        <dbReference type="ARBA" id="ARBA00023316"/>
    </source>
</evidence>
<keyword evidence="4 7" id="KW-0573">Peptidoglycan synthesis</keyword>
<evidence type="ECO:0000256" key="4">
    <source>
        <dbReference type="ARBA" id="ARBA00022984"/>
    </source>
</evidence>
<evidence type="ECO:0000256" key="1">
    <source>
        <dbReference type="ARBA" id="ARBA00001602"/>
    </source>
</evidence>
<evidence type="ECO:0000256" key="8">
    <source>
        <dbReference type="SAM" id="SignalP"/>
    </source>
</evidence>
<comment type="function">
    <text evidence="7">Provides the (R)-glutamate required for cell wall biosynthesis.</text>
</comment>
<evidence type="ECO:0000256" key="7">
    <source>
        <dbReference type="HAMAP-Rule" id="MF_00258"/>
    </source>
</evidence>
<evidence type="ECO:0000256" key="2">
    <source>
        <dbReference type="ARBA" id="ARBA00013090"/>
    </source>
</evidence>
<dbReference type="InterPro" id="IPR033134">
    <property type="entry name" value="Asp/Glu_racemase_AS_2"/>
</dbReference>
<dbReference type="FunFam" id="3.40.50.1860:FF:000001">
    <property type="entry name" value="Glutamate racemase"/>
    <property type="match status" value="1"/>
</dbReference>
<feature type="signal peptide" evidence="8">
    <location>
        <begin position="1"/>
        <end position="16"/>
    </location>
</feature>
<dbReference type="KEGG" id="hyg:AUC43_12285"/>
<dbReference type="EMBL" id="CP013909">
    <property type="protein sequence ID" value="ALW85801.1"/>
    <property type="molecule type" value="Genomic_DNA"/>
</dbReference>
<dbReference type="OrthoDB" id="9801055at2"/>
<dbReference type="InterPro" id="IPR015942">
    <property type="entry name" value="Asp/Glu/hydantoin_racemase"/>
</dbReference>
<keyword evidence="5 7" id="KW-0413">Isomerase</keyword>
<sequence>MTTAAAASAVSTAALAARPIGMFDSGIGGLTVARAVARRLPHERIVYFGDTAHLPYGDKSAAAIQAYSVKICDLLLRQHCKVIMIACNSASAAAYELVREYVGSKARVLNVIDPIVAHLGQAYSGRRVGLIGTKQTVNSNVYKKKVDDLDAGVDLQSLATPLLVPMIEEGFFKNSISDDIIGTYLSHAALADIDALVLACTHYPLIKEQIARYYNGRVDVLDASDVVAADAEAYLAARGLLAPSAATPPAHHFYVSDFTRSFEESTRIFFEHEVHLEHYPLWE</sequence>
<dbReference type="UniPathway" id="UPA00219"/>
<comment type="similarity">
    <text evidence="7">Belongs to the aspartate/glutamate racemases family.</text>
</comment>
<evidence type="ECO:0000313" key="10">
    <source>
        <dbReference type="Proteomes" id="UP000059542"/>
    </source>
</evidence>
<feature type="active site" description="Proton donor/acceptor" evidence="7">
    <location>
        <position position="200"/>
    </location>
</feature>
<feature type="binding site" evidence="7">
    <location>
        <begin position="24"/>
        <end position="25"/>
    </location>
    <ligand>
        <name>substrate</name>
    </ligand>
</feature>
<keyword evidence="8" id="KW-0732">Signal</keyword>
<dbReference type="GO" id="GO:0008360">
    <property type="term" value="P:regulation of cell shape"/>
    <property type="evidence" value="ECO:0007669"/>
    <property type="project" value="UniProtKB-KW"/>
</dbReference>
<dbReference type="EC" id="5.1.1.3" evidence="2 7"/>
<feature type="binding site" evidence="7">
    <location>
        <begin position="201"/>
        <end position="202"/>
    </location>
    <ligand>
        <name>substrate</name>
    </ligand>
</feature>
<dbReference type="STRING" id="1411621.AUC43_12285"/>
<dbReference type="Gene3D" id="3.40.50.1860">
    <property type="match status" value="2"/>
</dbReference>
<dbReference type="PROSITE" id="PS00924">
    <property type="entry name" value="ASP_GLU_RACEMASE_2"/>
    <property type="match status" value="1"/>
</dbReference>
<keyword evidence="10" id="KW-1185">Reference proteome</keyword>
<dbReference type="Pfam" id="PF01177">
    <property type="entry name" value="Asp_Glu_race"/>
    <property type="match status" value="1"/>
</dbReference>
<gene>
    <name evidence="7" type="primary">murI</name>
    <name evidence="9" type="ORF">AUC43_12285</name>
</gene>
<dbReference type="GO" id="GO:0071555">
    <property type="term" value="P:cell wall organization"/>
    <property type="evidence" value="ECO:0007669"/>
    <property type="project" value="UniProtKB-KW"/>
</dbReference>
<dbReference type="RefSeq" id="WP_068193858.1">
    <property type="nucleotide sequence ID" value="NZ_CP013909.1"/>
</dbReference>
<protein>
    <recommendedName>
        <fullName evidence="2 7">Glutamate racemase</fullName>
        <ecNumber evidence="2 7">5.1.1.3</ecNumber>
    </recommendedName>
</protein>
<dbReference type="PANTHER" id="PTHR21198">
    <property type="entry name" value="GLUTAMATE RACEMASE"/>
    <property type="match status" value="1"/>
</dbReference>
<dbReference type="InterPro" id="IPR004391">
    <property type="entry name" value="Glu_race"/>
</dbReference>
<reference evidence="9 10" key="1">
    <citation type="submission" date="2015-12" db="EMBL/GenBank/DDBJ databases">
        <authorList>
            <person name="Shamseldin A."/>
            <person name="Moawad H."/>
            <person name="Abd El-Rahim W.M."/>
            <person name="Sadowsky M.J."/>
        </authorList>
    </citation>
    <scope>NUCLEOTIDE SEQUENCE [LARGE SCALE GENOMIC DNA]</scope>
    <source>
        <strain evidence="9 10">DG5B</strain>
    </source>
</reference>